<dbReference type="SUPFAM" id="SSF57535">
    <property type="entry name" value="Complement control module/SCR domain"/>
    <property type="match status" value="1"/>
</dbReference>
<name>A0A8S3BJ02_9BILA</name>
<gene>
    <name evidence="3" type="ORF">SMN809_LOCUS48099</name>
</gene>
<dbReference type="InterPro" id="IPR000436">
    <property type="entry name" value="Sushi_SCR_CCP_dom"/>
</dbReference>
<evidence type="ECO:0000313" key="3">
    <source>
        <dbReference type="EMBL" id="CAF4822420.1"/>
    </source>
</evidence>
<keyword evidence="1" id="KW-1015">Disulfide bond</keyword>
<dbReference type="Gene3D" id="2.10.70.10">
    <property type="entry name" value="Complement Module, domain 1"/>
    <property type="match status" value="1"/>
</dbReference>
<organism evidence="3 4">
    <name type="scientific">Rotaria magnacalcarata</name>
    <dbReference type="NCBI Taxonomy" id="392030"/>
    <lineage>
        <taxon>Eukaryota</taxon>
        <taxon>Metazoa</taxon>
        <taxon>Spiralia</taxon>
        <taxon>Gnathifera</taxon>
        <taxon>Rotifera</taxon>
        <taxon>Eurotatoria</taxon>
        <taxon>Bdelloidea</taxon>
        <taxon>Philodinida</taxon>
        <taxon>Philodinidae</taxon>
        <taxon>Rotaria</taxon>
    </lineage>
</organism>
<evidence type="ECO:0000259" key="2">
    <source>
        <dbReference type="Pfam" id="PF00084"/>
    </source>
</evidence>
<evidence type="ECO:0000313" key="4">
    <source>
        <dbReference type="Proteomes" id="UP000676336"/>
    </source>
</evidence>
<proteinExistence type="predicted"/>
<dbReference type="InterPro" id="IPR035976">
    <property type="entry name" value="Sushi/SCR/CCP_sf"/>
</dbReference>
<protein>
    <recommendedName>
        <fullName evidence="2">Sushi domain-containing protein</fullName>
    </recommendedName>
</protein>
<comment type="caution">
    <text evidence="3">The sequence shown here is derived from an EMBL/GenBank/DDBJ whole genome shotgun (WGS) entry which is preliminary data.</text>
</comment>
<dbReference type="EMBL" id="CAJOBI010153796">
    <property type="protein sequence ID" value="CAF4822420.1"/>
    <property type="molecule type" value="Genomic_DNA"/>
</dbReference>
<feature type="domain" description="Sushi" evidence="2">
    <location>
        <begin position="2"/>
        <end position="61"/>
    </location>
</feature>
<feature type="non-terminal residue" evidence="3">
    <location>
        <position position="67"/>
    </location>
</feature>
<dbReference type="AlphaFoldDB" id="A0A8S3BJ02"/>
<sequence>QCTVPHMLFLRNIINTTIQSGTLFEVGAAFVYTCSEDYQPIIESARVECSDDGKLSHQPHCVPRQCK</sequence>
<dbReference type="Proteomes" id="UP000676336">
    <property type="component" value="Unassembled WGS sequence"/>
</dbReference>
<accession>A0A8S3BJ02</accession>
<dbReference type="Pfam" id="PF00084">
    <property type="entry name" value="Sushi"/>
    <property type="match status" value="1"/>
</dbReference>
<reference evidence="3" key="1">
    <citation type="submission" date="2021-02" db="EMBL/GenBank/DDBJ databases">
        <authorList>
            <person name="Nowell W R."/>
        </authorList>
    </citation>
    <scope>NUCLEOTIDE SEQUENCE</scope>
</reference>
<evidence type="ECO:0000256" key="1">
    <source>
        <dbReference type="ARBA" id="ARBA00023157"/>
    </source>
</evidence>
<feature type="non-terminal residue" evidence="3">
    <location>
        <position position="1"/>
    </location>
</feature>